<keyword evidence="9" id="KW-1185">Reference proteome</keyword>
<evidence type="ECO:0000256" key="4">
    <source>
        <dbReference type="ARBA" id="ARBA00023163"/>
    </source>
</evidence>
<dbReference type="GO" id="GO:0003677">
    <property type="term" value="F:DNA binding"/>
    <property type="evidence" value="ECO:0007669"/>
    <property type="project" value="UniProtKB-KW"/>
</dbReference>
<dbReference type="GO" id="GO:0000981">
    <property type="term" value="F:DNA-binding transcription factor activity, RNA polymerase II-specific"/>
    <property type="evidence" value="ECO:0007669"/>
    <property type="project" value="InterPro"/>
</dbReference>
<feature type="region of interest" description="Disordered" evidence="6">
    <location>
        <begin position="1"/>
        <end position="30"/>
    </location>
</feature>
<evidence type="ECO:0000313" key="9">
    <source>
        <dbReference type="Proteomes" id="UP000191342"/>
    </source>
</evidence>
<dbReference type="SMART" id="SM00066">
    <property type="entry name" value="GAL4"/>
    <property type="match status" value="1"/>
</dbReference>
<keyword evidence="1" id="KW-0479">Metal-binding</keyword>
<dbReference type="InterPro" id="IPR007219">
    <property type="entry name" value="XnlR_reg_dom"/>
</dbReference>
<dbReference type="CDD" id="cd00067">
    <property type="entry name" value="GAL4"/>
    <property type="match status" value="1"/>
</dbReference>
<protein>
    <recommendedName>
        <fullName evidence="7">Zn(2)-C6 fungal-type domain-containing protein</fullName>
    </recommendedName>
</protein>
<organism evidence="8 9">
    <name type="scientific">Penicillium flavigenum</name>
    <dbReference type="NCBI Taxonomy" id="254877"/>
    <lineage>
        <taxon>Eukaryota</taxon>
        <taxon>Fungi</taxon>
        <taxon>Dikarya</taxon>
        <taxon>Ascomycota</taxon>
        <taxon>Pezizomycotina</taxon>
        <taxon>Eurotiomycetes</taxon>
        <taxon>Eurotiomycetidae</taxon>
        <taxon>Eurotiales</taxon>
        <taxon>Aspergillaceae</taxon>
        <taxon>Penicillium</taxon>
    </lineage>
</organism>
<dbReference type="STRING" id="254877.A0A1V6SLL0"/>
<keyword evidence="2" id="KW-0805">Transcription regulation</keyword>
<dbReference type="PANTHER" id="PTHR46910">
    <property type="entry name" value="TRANSCRIPTION FACTOR PDR1"/>
    <property type="match status" value="1"/>
</dbReference>
<keyword evidence="3" id="KW-0238">DNA-binding</keyword>
<accession>A0A1V6SLL0</accession>
<evidence type="ECO:0000256" key="3">
    <source>
        <dbReference type="ARBA" id="ARBA00023125"/>
    </source>
</evidence>
<proteinExistence type="predicted"/>
<dbReference type="PROSITE" id="PS00463">
    <property type="entry name" value="ZN2_CY6_FUNGAL_1"/>
    <property type="match status" value="1"/>
</dbReference>
<sequence>MGNMKVATASAQSRGKRSPGALREPRPRKREKYARMACSLCKARKVKCSGNQPCSRCEELHTECTYNEPFQGDPENFDPQPAYQDLEATVLRMNRICDQMQQSMGRFGHVHPSRSCLQRRKGNQHTPLPSKPLTLTDLRHNLNLARDAMKAKGLPSPLRSQDGPYSVAGDGLKSADTLIKLLQTARPVMELGHEKVTQVFTIFKDEVYPLYPCISLELGYKAVNAVFSLWKDGSYEVTLNVDIIDVEIMKAVVAIALLLKGDTENTLASDLESQLVWSVDSCFDQVKPQVEDIVMATLLSIYLQLKQRPVKAWRLAGVAAKLCLELGLHRELFCEDPRMLPQRMAELRRLFACVYRLDRQCSFYSGLSWTLHDRYITASALTVEPQETYISTMISLDRNLSEIWTLVNAPPSQSNNRKEQIEFLDFQLQKLVDKVPREEFKSLEPTVVPPSWLQAGLKRFYWLRVHHIQILTRVGTSGSIRDSISSPELTRTLVAAAAKSVDLHVQMVNAGEISPLVLPTAIKLLLISLSVMLFAVSHFPEDYGSLYSKHFQAAIDILSDVQSVVKDPDLNIPGTLEVLEKIAEASLISHSQCPASLFNHKENTSNMVYRGEAFSEGSLFEELPTPDSEFFSMLGGFNAAATDIPHVDNIFG</sequence>
<dbReference type="EMBL" id="MLQL01000038">
    <property type="protein sequence ID" value="OQE14443.1"/>
    <property type="molecule type" value="Genomic_DNA"/>
</dbReference>
<evidence type="ECO:0000256" key="6">
    <source>
        <dbReference type="SAM" id="MobiDB-lite"/>
    </source>
</evidence>
<dbReference type="AlphaFoldDB" id="A0A1V6SLL0"/>
<reference evidence="9" key="1">
    <citation type="journal article" date="2017" name="Nat. Microbiol.">
        <title>Global analysis of biosynthetic gene clusters reveals vast potential of secondary metabolite production in Penicillium species.</title>
        <authorList>
            <person name="Nielsen J.C."/>
            <person name="Grijseels S."/>
            <person name="Prigent S."/>
            <person name="Ji B."/>
            <person name="Dainat J."/>
            <person name="Nielsen K.F."/>
            <person name="Frisvad J.C."/>
            <person name="Workman M."/>
            <person name="Nielsen J."/>
        </authorList>
    </citation>
    <scope>NUCLEOTIDE SEQUENCE [LARGE SCALE GENOMIC DNA]</scope>
    <source>
        <strain evidence="9">IBT 14082</strain>
    </source>
</reference>
<dbReference type="Proteomes" id="UP000191342">
    <property type="component" value="Unassembled WGS sequence"/>
</dbReference>
<evidence type="ECO:0000313" key="8">
    <source>
        <dbReference type="EMBL" id="OQE14443.1"/>
    </source>
</evidence>
<evidence type="ECO:0000256" key="5">
    <source>
        <dbReference type="ARBA" id="ARBA00023242"/>
    </source>
</evidence>
<dbReference type="OrthoDB" id="4330117at2759"/>
<dbReference type="CDD" id="cd12148">
    <property type="entry name" value="fungal_TF_MHR"/>
    <property type="match status" value="1"/>
</dbReference>
<dbReference type="GO" id="GO:0008270">
    <property type="term" value="F:zinc ion binding"/>
    <property type="evidence" value="ECO:0007669"/>
    <property type="project" value="InterPro"/>
</dbReference>
<evidence type="ECO:0000259" key="7">
    <source>
        <dbReference type="PROSITE" id="PS50048"/>
    </source>
</evidence>
<keyword evidence="4" id="KW-0804">Transcription</keyword>
<evidence type="ECO:0000256" key="2">
    <source>
        <dbReference type="ARBA" id="ARBA00023015"/>
    </source>
</evidence>
<feature type="domain" description="Zn(2)-C6 fungal-type" evidence="7">
    <location>
        <begin position="37"/>
        <end position="66"/>
    </location>
</feature>
<comment type="caution">
    <text evidence="8">The sequence shown here is derived from an EMBL/GenBank/DDBJ whole genome shotgun (WGS) entry which is preliminary data.</text>
</comment>
<dbReference type="Pfam" id="PF00172">
    <property type="entry name" value="Zn_clus"/>
    <property type="match status" value="1"/>
</dbReference>
<dbReference type="PANTHER" id="PTHR46910:SF13">
    <property type="entry name" value="SPECIFIC TRANSCRIPTION FACTOR, PUTATIVE (AFU_ORTHOLOGUE AFUA_4G06190)-RELATED"/>
    <property type="match status" value="1"/>
</dbReference>
<dbReference type="InterPro" id="IPR036864">
    <property type="entry name" value="Zn2-C6_fun-type_DNA-bd_sf"/>
</dbReference>
<dbReference type="SMART" id="SM00906">
    <property type="entry name" value="Fungal_trans"/>
    <property type="match status" value="1"/>
</dbReference>
<dbReference type="InterPro" id="IPR001138">
    <property type="entry name" value="Zn2Cys6_DnaBD"/>
</dbReference>
<gene>
    <name evidence="8" type="ORF">PENFLA_c038G03770</name>
</gene>
<dbReference type="InterPro" id="IPR050987">
    <property type="entry name" value="AtrR-like"/>
</dbReference>
<dbReference type="PROSITE" id="PS50048">
    <property type="entry name" value="ZN2_CY6_FUNGAL_2"/>
    <property type="match status" value="1"/>
</dbReference>
<dbReference type="Gene3D" id="4.10.240.10">
    <property type="entry name" value="Zn(2)-C6 fungal-type DNA-binding domain"/>
    <property type="match status" value="1"/>
</dbReference>
<keyword evidence="5" id="KW-0539">Nucleus</keyword>
<evidence type="ECO:0000256" key="1">
    <source>
        <dbReference type="ARBA" id="ARBA00022723"/>
    </source>
</evidence>
<dbReference type="GO" id="GO:0006351">
    <property type="term" value="P:DNA-templated transcription"/>
    <property type="evidence" value="ECO:0007669"/>
    <property type="project" value="InterPro"/>
</dbReference>
<dbReference type="SUPFAM" id="SSF57701">
    <property type="entry name" value="Zn2/Cys6 DNA-binding domain"/>
    <property type="match status" value="1"/>
</dbReference>
<name>A0A1V6SLL0_9EURO</name>
<dbReference type="Pfam" id="PF04082">
    <property type="entry name" value="Fungal_trans"/>
    <property type="match status" value="1"/>
</dbReference>